<dbReference type="Pfam" id="PF00153">
    <property type="entry name" value="Mito_carr"/>
    <property type="match status" value="3"/>
</dbReference>
<keyword evidence="7 8" id="KW-0472">Membrane</keyword>
<dbReference type="PROSITE" id="PS50920">
    <property type="entry name" value="SOLCAR"/>
    <property type="match status" value="3"/>
</dbReference>
<proteinExistence type="inferred from homology"/>
<dbReference type="AlphaFoldDB" id="A0ABD3MRF2"/>
<dbReference type="Gene3D" id="1.50.40.10">
    <property type="entry name" value="Mitochondrial carrier domain"/>
    <property type="match status" value="1"/>
</dbReference>
<dbReference type="SUPFAM" id="SSF103506">
    <property type="entry name" value="Mitochondrial carrier"/>
    <property type="match status" value="1"/>
</dbReference>
<feature type="repeat" description="Solcar" evidence="8">
    <location>
        <begin position="165"/>
        <end position="250"/>
    </location>
</feature>
<feature type="repeat" description="Solcar" evidence="8">
    <location>
        <begin position="71"/>
        <end position="156"/>
    </location>
</feature>
<keyword evidence="12" id="KW-1185">Reference proteome</keyword>
<evidence type="ECO:0000313" key="12">
    <source>
        <dbReference type="Proteomes" id="UP001530400"/>
    </source>
</evidence>
<keyword evidence="5" id="KW-0677">Repeat</keyword>
<sequence length="353" mass="37925">MNTSVNPKNAFANHTTYHRRPHHLPQPHNNNELSIIIISPPSHTPSTTIMSFNTRSQSSLLACSPAAAAAPSLIQQVGMAGGAAVITVSFVHPVDVVKTRIQVSPEYAALGMGGTVKKVVGSEGVLAMWKGVNAAWLREASYTSLRLGLYEPCKIAFGCTTPENTTFIKKFLAGSAAGALGSIAGNPFDVLKTKMMTAEGAGAPSIMGTAKDLFAHQGIGGFYRGIDSNVMRAMVLNGTKMACYDQTKGYVVQYTGLAKSSLVTQFISAVAAGFFMTCTVSPFDMVRTRLMNQPADAKIYNNALDCFVKIIKNEGPLTLWRGFIPIWSRFAPTTTIQLVIFEQLRGLMGMKSM</sequence>
<gene>
    <name evidence="11" type="ORF">ACHAWO_007043</name>
</gene>
<dbReference type="GO" id="GO:0016020">
    <property type="term" value="C:membrane"/>
    <property type="evidence" value="ECO:0007669"/>
    <property type="project" value="UniProtKB-SubCell"/>
</dbReference>
<evidence type="ECO:0000256" key="4">
    <source>
        <dbReference type="ARBA" id="ARBA00022692"/>
    </source>
</evidence>
<dbReference type="Proteomes" id="UP001530400">
    <property type="component" value="Unassembled WGS sequence"/>
</dbReference>
<feature type="repeat" description="Solcar" evidence="8">
    <location>
        <begin position="260"/>
        <end position="347"/>
    </location>
</feature>
<evidence type="ECO:0000256" key="10">
    <source>
        <dbReference type="SAM" id="MobiDB-lite"/>
    </source>
</evidence>
<protein>
    <submittedName>
        <fullName evidence="11">Uncharacterized protein</fullName>
    </submittedName>
</protein>
<comment type="caution">
    <text evidence="11">The sequence shown here is derived from an EMBL/GenBank/DDBJ whole genome shotgun (WGS) entry which is preliminary data.</text>
</comment>
<evidence type="ECO:0000256" key="5">
    <source>
        <dbReference type="ARBA" id="ARBA00022737"/>
    </source>
</evidence>
<dbReference type="EMBL" id="JALLPJ020001418">
    <property type="protein sequence ID" value="KAL3764526.1"/>
    <property type="molecule type" value="Genomic_DNA"/>
</dbReference>
<comment type="subcellular location">
    <subcellularLocation>
        <location evidence="1">Membrane</location>
        <topology evidence="1">Multi-pass membrane protein</topology>
    </subcellularLocation>
</comment>
<evidence type="ECO:0000313" key="11">
    <source>
        <dbReference type="EMBL" id="KAL3764526.1"/>
    </source>
</evidence>
<accession>A0ABD3MRF2</accession>
<dbReference type="InterPro" id="IPR050391">
    <property type="entry name" value="Mito_Metabolite_Transporter"/>
</dbReference>
<organism evidence="11 12">
    <name type="scientific">Cyclotella atomus</name>
    <dbReference type="NCBI Taxonomy" id="382360"/>
    <lineage>
        <taxon>Eukaryota</taxon>
        <taxon>Sar</taxon>
        <taxon>Stramenopiles</taxon>
        <taxon>Ochrophyta</taxon>
        <taxon>Bacillariophyta</taxon>
        <taxon>Coscinodiscophyceae</taxon>
        <taxon>Thalassiosirophycidae</taxon>
        <taxon>Stephanodiscales</taxon>
        <taxon>Stephanodiscaceae</taxon>
        <taxon>Cyclotella</taxon>
    </lineage>
</organism>
<evidence type="ECO:0000256" key="6">
    <source>
        <dbReference type="ARBA" id="ARBA00022989"/>
    </source>
</evidence>
<evidence type="ECO:0000256" key="7">
    <source>
        <dbReference type="ARBA" id="ARBA00023136"/>
    </source>
</evidence>
<keyword evidence="6" id="KW-1133">Transmembrane helix</keyword>
<dbReference type="InterPro" id="IPR018108">
    <property type="entry name" value="MCP_transmembrane"/>
</dbReference>
<evidence type="ECO:0000256" key="9">
    <source>
        <dbReference type="RuleBase" id="RU000488"/>
    </source>
</evidence>
<dbReference type="InterPro" id="IPR023395">
    <property type="entry name" value="MCP_dom_sf"/>
</dbReference>
<keyword evidence="3 9" id="KW-0813">Transport</keyword>
<reference evidence="11 12" key="1">
    <citation type="submission" date="2024-10" db="EMBL/GenBank/DDBJ databases">
        <title>Updated reference genomes for cyclostephanoid diatoms.</title>
        <authorList>
            <person name="Roberts W.R."/>
            <person name="Alverson A.J."/>
        </authorList>
    </citation>
    <scope>NUCLEOTIDE SEQUENCE [LARGE SCALE GENOMIC DNA]</scope>
    <source>
        <strain evidence="11 12">AJA010-31</strain>
    </source>
</reference>
<feature type="region of interest" description="Disordered" evidence="10">
    <location>
        <begin position="1"/>
        <end position="23"/>
    </location>
</feature>
<evidence type="ECO:0000256" key="8">
    <source>
        <dbReference type="PROSITE-ProRule" id="PRU00282"/>
    </source>
</evidence>
<evidence type="ECO:0000256" key="1">
    <source>
        <dbReference type="ARBA" id="ARBA00004141"/>
    </source>
</evidence>
<keyword evidence="4 8" id="KW-0812">Transmembrane</keyword>
<evidence type="ECO:0000256" key="3">
    <source>
        <dbReference type="ARBA" id="ARBA00022448"/>
    </source>
</evidence>
<feature type="compositionally biased region" description="Polar residues" evidence="10">
    <location>
        <begin position="1"/>
        <end position="15"/>
    </location>
</feature>
<name>A0ABD3MRF2_9STRA</name>
<comment type="similarity">
    <text evidence="2 9">Belongs to the mitochondrial carrier (TC 2.A.29) family.</text>
</comment>
<evidence type="ECO:0000256" key="2">
    <source>
        <dbReference type="ARBA" id="ARBA00006375"/>
    </source>
</evidence>
<dbReference type="PANTHER" id="PTHR45618">
    <property type="entry name" value="MITOCHONDRIAL DICARBOXYLATE CARRIER-RELATED"/>
    <property type="match status" value="1"/>
</dbReference>